<dbReference type="GO" id="GO:0046872">
    <property type="term" value="F:metal ion binding"/>
    <property type="evidence" value="ECO:0007669"/>
    <property type="project" value="UniProtKB-KW"/>
</dbReference>
<organism evidence="9 10">
    <name type="scientific">Thalassobius vesicularis</name>
    <dbReference type="NCBI Taxonomy" id="1294297"/>
    <lineage>
        <taxon>Bacteria</taxon>
        <taxon>Pseudomonadati</taxon>
        <taxon>Pseudomonadota</taxon>
        <taxon>Alphaproteobacteria</taxon>
        <taxon>Rhodobacterales</taxon>
        <taxon>Roseobacteraceae</taxon>
        <taxon>Thalassovita</taxon>
    </lineage>
</organism>
<dbReference type="PANTHER" id="PTHR36964:SF1">
    <property type="entry name" value="PROTEIN-METHIONINE-SULFOXIDE REDUCTASE HEME-BINDING SUBUNIT MSRQ"/>
    <property type="match status" value="1"/>
</dbReference>
<keyword evidence="7" id="KW-0349">Heme</keyword>
<evidence type="ECO:0000256" key="2">
    <source>
        <dbReference type="ARBA" id="ARBA00022448"/>
    </source>
</evidence>
<dbReference type="GO" id="GO:0030091">
    <property type="term" value="P:protein repair"/>
    <property type="evidence" value="ECO:0007669"/>
    <property type="project" value="UniProtKB-UniRule"/>
</dbReference>
<dbReference type="PANTHER" id="PTHR36964">
    <property type="entry name" value="PROTEIN-METHIONINE-SULFOXIDE REDUCTASE HEME-BINDING SUBUNIT MSRQ"/>
    <property type="match status" value="1"/>
</dbReference>
<comment type="function">
    <text evidence="7">Part of the MsrPQ system that repairs oxidized periplasmic proteins containing methionine sulfoxide residues (Met-O), using respiratory chain electrons. Thus protects these proteins from oxidative-stress damage caused by reactive species of oxygen and chlorine generated by the host defense mechanisms. MsrPQ is essential for the maintenance of envelope integrity under bleach stress, rescuing a wide series of structurally unrelated periplasmic proteins from methionine oxidation. MsrQ provides electrons for reduction to the reductase catalytic subunit MsrP, using the quinone pool of the respiratory chain.</text>
</comment>
<dbReference type="InterPro" id="IPR022837">
    <property type="entry name" value="MsrQ-like"/>
</dbReference>
<dbReference type="EMBL" id="SSMD01000004">
    <property type="protein sequence ID" value="THD74127.1"/>
    <property type="molecule type" value="Genomic_DNA"/>
</dbReference>
<dbReference type="OrthoDB" id="9788328at2"/>
<proteinExistence type="inferred from homology"/>
<dbReference type="GO" id="GO:0020037">
    <property type="term" value="F:heme binding"/>
    <property type="evidence" value="ECO:0007669"/>
    <property type="project" value="UniProtKB-UniRule"/>
</dbReference>
<evidence type="ECO:0000259" key="8">
    <source>
        <dbReference type="Pfam" id="PF01794"/>
    </source>
</evidence>
<accession>A0A4V3UZ33</accession>
<keyword evidence="7" id="KW-0249">Electron transport</keyword>
<keyword evidence="5 7" id="KW-0408">Iron</keyword>
<evidence type="ECO:0000256" key="7">
    <source>
        <dbReference type="HAMAP-Rule" id="MF_01207"/>
    </source>
</evidence>
<keyword evidence="3 7" id="KW-0812">Transmembrane</keyword>
<protein>
    <recommendedName>
        <fullName evidence="7">Protein-methionine-sulfoxide reductase heme-binding subunit MsrQ</fullName>
    </recommendedName>
    <alternativeName>
        <fullName evidence="7">Flavocytochrome MsrQ</fullName>
    </alternativeName>
</protein>
<evidence type="ECO:0000256" key="4">
    <source>
        <dbReference type="ARBA" id="ARBA00022989"/>
    </source>
</evidence>
<keyword evidence="7" id="KW-0479">Metal-binding</keyword>
<dbReference type="RefSeq" id="WP_136339336.1">
    <property type="nucleotide sequence ID" value="NZ_SSMD01000004.1"/>
</dbReference>
<comment type="caution">
    <text evidence="9">The sequence shown here is derived from an EMBL/GenBank/DDBJ whole genome shotgun (WGS) entry which is preliminary data.</text>
</comment>
<keyword evidence="10" id="KW-1185">Reference proteome</keyword>
<comment type="subunit">
    <text evidence="7">Heterodimer of a catalytic subunit (MsrP) and a heme-binding subunit (MsrQ).</text>
</comment>
<gene>
    <name evidence="7 9" type="primary">msrQ</name>
    <name evidence="9" type="ORF">E7681_11035</name>
</gene>
<evidence type="ECO:0000256" key="3">
    <source>
        <dbReference type="ARBA" id="ARBA00022692"/>
    </source>
</evidence>
<feature type="transmembrane region" description="Helical" evidence="7">
    <location>
        <begin position="79"/>
        <end position="98"/>
    </location>
</feature>
<keyword evidence="2 7" id="KW-0813">Transport</keyword>
<sequence length="199" mass="22209">MDRLNRALRTVPTWCIYICTALWAAFLFWQGATGQLGPEPIKALEHEYGQSALILLMVGLAVTPLRRHTGLNLIRFRRALGLSAFALVLCHLAVWAVLDIQSLSRIWADIVKRPYITVGMLGLVLLVPLAATSNNASVRRMGQGWRKLHKLTYPAVLLAGVHFLMLRKGLQQEPMLYLAGILLLLALRLPLRASRRNAA</sequence>
<feature type="transmembrane region" description="Helical" evidence="7">
    <location>
        <begin position="7"/>
        <end position="28"/>
    </location>
</feature>
<dbReference type="Pfam" id="PF01794">
    <property type="entry name" value="Ferric_reduct"/>
    <property type="match status" value="1"/>
</dbReference>
<dbReference type="NCBIfam" id="NF003833">
    <property type="entry name" value="PRK05419.1-5"/>
    <property type="match status" value="1"/>
</dbReference>
<reference evidence="9 10" key="1">
    <citation type="submission" date="2019-04" db="EMBL/GenBank/DDBJ databases">
        <title>Draft genome sequence of Youngimonas vesicularis.</title>
        <authorList>
            <person name="Hameed A."/>
        </authorList>
    </citation>
    <scope>NUCLEOTIDE SEQUENCE [LARGE SCALE GENOMIC DNA]</scope>
    <source>
        <strain evidence="9 10">CC-AMW-E</strain>
    </source>
</reference>
<evidence type="ECO:0000256" key="5">
    <source>
        <dbReference type="ARBA" id="ARBA00023004"/>
    </source>
</evidence>
<dbReference type="HAMAP" id="MF_01207">
    <property type="entry name" value="MsrQ"/>
    <property type="match status" value="1"/>
</dbReference>
<name>A0A4V3UZ33_9RHOB</name>
<keyword evidence="7" id="KW-0285">Flavoprotein</keyword>
<comment type="subcellular location">
    <subcellularLocation>
        <location evidence="7">Cell membrane</location>
        <topology evidence="7">Multi-pass membrane protein</topology>
    </subcellularLocation>
    <subcellularLocation>
        <location evidence="1">Membrane</location>
        <topology evidence="1">Multi-pass membrane protein</topology>
    </subcellularLocation>
</comment>
<feature type="transmembrane region" description="Helical" evidence="7">
    <location>
        <begin position="48"/>
        <end position="67"/>
    </location>
</feature>
<keyword evidence="7" id="KW-0288">FMN</keyword>
<comment type="cofactor">
    <cofactor evidence="7">
        <name>heme b</name>
        <dbReference type="ChEBI" id="CHEBI:60344"/>
    </cofactor>
    <text evidence="7">Binds 1 heme b (iron(II)-protoporphyrin IX) group per subunit.</text>
</comment>
<evidence type="ECO:0000256" key="1">
    <source>
        <dbReference type="ARBA" id="ARBA00004141"/>
    </source>
</evidence>
<dbReference type="GO" id="GO:0009055">
    <property type="term" value="F:electron transfer activity"/>
    <property type="evidence" value="ECO:0007669"/>
    <property type="project" value="UniProtKB-UniRule"/>
</dbReference>
<dbReference type="InterPro" id="IPR013130">
    <property type="entry name" value="Fe3_Rdtase_TM_dom"/>
</dbReference>
<dbReference type="GO" id="GO:0010181">
    <property type="term" value="F:FMN binding"/>
    <property type="evidence" value="ECO:0007669"/>
    <property type="project" value="UniProtKB-UniRule"/>
</dbReference>
<keyword evidence="7" id="KW-1003">Cell membrane</keyword>
<feature type="domain" description="Ferric oxidoreductase" evidence="8">
    <location>
        <begin position="51"/>
        <end position="159"/>
    </location>
</feature>
<evidence type="ECO:0000256" key="6">
    <source>
        <dbReference type="ARBA" id="ARBA00023136"/>
    </source>
</evidence>
<keyword evidence="4 7" id="KW-1133">Transmembrane helix</keyword>
<comment type="similarity">
    <text evidence="7">Belongs to the MsrQ family.</text>
</comment>
<dbReference type="GO" id="GO:0016679">
    <property type="term" value="F:oxidoreductase activity, acting on diphenols and related substances as donors"/>
    <property type="evidence" value="ECO:0007669"/>
    <property type="project" value="TreeGrafter"/>
</dbReference>
<comment type="cofactor">
    <cofactor evidence="7">
        <name>FMN</name>
        <dbReference type="ChEBI" id="CHEBI:58210"/>
    </cofactor>
    <text evidence="7">Binds 1 FMN per subunit.</text>
</comment>
<dbReference type="Proteomes" id="UP000306113">
    <property type="component" value="Unassembled WGS sequence"/>
</dbReference>
<feature type="transmembrane region" description="Helical" evidence="7">
    <location>
        <begin position="175"/>
        <end position="191"/>
    </location>
</feature>
<dbReference type="GO" id="GO:0005886">
    <property type="term" value="C:plasma membrane"/>
    <property type="evidence" value="ECO:0007669"/>
    <property type="project" value="UniProtKB-SubCell"/>
</dbReference>
<feature type="transmembrane region" description="Helical" evidence="7">
    <location>
        <begin position="151"/>
        <end position="169"/>
    </location>
</feature>
<evidence type="ECO:0000313" key="10">
    <source>
        <dbReference type="Proteomes" id="UP000306113"/>
    </source>
</evidence>
<keyword evidence="6 7" id="KW-0472">Membrane</keyword>
<feature type="transmembrane region" description="Helical" evidence="7">
    <location>
        <begin position="110"/>
        <end position="131"/>
    </location>
</feature>
<dbReference type="AlphaFoldDB" id="A0A4V3UZ33"/>
<evidence type="ECO:0000313" key="9">
    <source>
        <dbReference type="EMBL" id="THD74127.1"/>
    </source>
</evidence>